<sequence length="106" mass="11848">MSKLDGEFRQLCRAIPFLQWACPPNQLPRPASFESTLRCTVMRLVSSEATDSADSDIAVVVGWRNPRGTRISGKVTYPVKSLLTHAHTHTPHECIHPPLNESIIKE</sequence>
<gene>
    <name evidence="1" type="ORF">TASK_LOCUS8520</name>
</gene>
<accession>A0A0R3WCS3</accession>
<dbReference type="WBParaSite" id="TASK_0000851901-mRNA-1">
    <property type="protein sequence ID" value="TASK_0000851901-mRNA-1"/>
    <property type="gene ID" value="TASK_0000851901"/>
</dbReference>
<proteinExistence type="predicted"/>
<evidence type="ECO:0000313" key="3">
    <source>
        <dbReference type="WBParaSite" id="TASK_0000851901-mRNA-1"/>
    </source>
</evidence>
<organism evidence="3">
    <name type="scientific">Taenia asiatica</name>
    <name type="common">Asian tapeworm</name>
    <dbReference type="NCBI Taxonomy" id="60517"/>
    <lineage>
        <taxon>Eukaryota</taxon>
        <taxon>Metazoa</taxon>
        <taxon>Spiralia</taxon>
        <taxon>Lophotrochozoa</taxon>
        <taxon>Platyhelminthes</taxon>
        <taxon>Cestoda</taxon>
        <taxon>Eucestoda</taxon>
        <taxon>Cyclophyllidea</taxon>
        <taxon>Taeniidae</taxon>
        <taxon>Taenia</taxon>
    </lineage>
</organism>
<protein>
    <submittedName>
        <fullName evidence="1 3">Uncharacterized protein</fullName>
    </submittedName>
</protein>
<dbReference type="Proteomes" id="UP000282613">
    <property type="component" value="Unassembled WGS sequence"/>
</dbReference>
<dbReference type="EMBL" id="UYRS01018821">
    <property type="protein sequence ID" value="VDK40476.1"/>
    <property type="molecule type" value="Genomic_DNA"/>
</dbReference>
<name>A0A0R3WCS3_TAEAS</name>
<dbReference type="AlphaFoldDB" id="A0A0R3WCS3"/>
<keyword evidence="2" id="KW-1185">Reference proteome</keyword>
<evidence type="ECO:0000313" key="1">
    <source>
        <dbReference type="EMBL" id="VDK40476.1"/>
    </source>
</evidence>
<reference evidence="1 2" key="2">
    <citation type="submission" date="2018-11" db="EMBL/GenBank/DDBJ databases">
        <authorList>
            <consortium name="Pathogen Informatics"/>
        </authorList>
    </citation>
    <scope>NUCLEOTIDE SEQUENCE [LARGE SCALE GENOMIC DNA]</scope>
</reference>
<evidence type="ECO:0000313" key="2">
    <source>
        <dbReference type="Proteomes" id="UP000282613"/>
    </source>
</evidence>
<reference evidence="3" key="1">
    <citation type="submission" date="2017-02" db="UniProtKB">
        <authorList>
            <consortium name="WormBaseParasite"/>
        </authorList>
    </citation>
    <scope>IDENTIFICATION</scope>
</reference>